<feature type="coiled-coil region" evidence="1">
    <location>
        <begin position="19"/>
        <end position="76"/>
    </location>
</feature>
<evidence type="ECO:0000313" key="3">
    <source>
        <dbReference type="Proteomes" id="UP000198990"/>
    </source>
</evidence>
<dbReference type="Proteomes" id="UP000198990">
    <property type="component" value="Unassembled WGS sequence"/>
</dbReference>
<evidence type="ECO:0008006" key="4">
    <source>
        <dbReference type="Google" id="ProtNLM"/>
    </source>
</evidence>
<name>A0A1H7LLI3_9FLAO</name>
<proteinExistence type="predicted"/>
<evidence type="ECO:0000313" key="2">
    <source>
        <dbReference type="EMBL" id="SEK99823.1"/>
    </source>
</evidence>
<dbReference type="AlphaFoldDB" id="A0A1H7LLI3"/>
<protein>
    <recommendedName>
        <fullName evidence="4">3-oxoacyl-ACP synthase</fullName>
    </recommendedName>
</protein>
<organism evidence="2 3">
    <name type="scientific">Maribacter orientalis</name>
    <dbReference type="NCBI Taxonomy" id="228957"/>
    <lineage>
        <taxon>Bacteria</taxon>
        <taxon>Pseudomonadati</taxon>
        <taxon>Bacteroidota</taxon>
        <taxon>Flavobacteriia</taxon>
        <taxon>Flavobacteriales</taxon>
        <taxon>Flavobacteriaceae</taxon>
        <taxon>Maribacter</taxon>
    </lineage>
</organism>
<dbReference type="EMBL" id="FNZN01000002">
    <property type="protein sequence ID" value="SEK99823.1"/>
    <property type="molecule type" value="Genomic_DNA"/>
</dbReference>
<keyword evidence="3" id="KW-1185">Reference proteome</keyword>
<dbReference type="STRING" id="228957.SAMN04488008_102593"/>
<accession>A0A1H7LLI3</accession>
<dbReference type="RefSeq" id="WP_245737157.1">
    <property type="nucleotide sequence ID" value="NZ_FNZN01000002.1"/>
</dbReference>
<sequence length="156" mass="17570">MKKIKEFETLKNEAYKYCRQFVEERLGRILAQIKELETALTSETKSSAGDKHETGRAMIQLEREKLGQQLLELEKTQQLLSKVPKDRDSQLVGLGNLVITDSFIYYIAISAGEFKNSTNSVYCISAATPIGKLIYGKSIGDTFHFNGKTSTILTIR</sequence>
<evidence type="ECO:0000256" key="1">
    <source>
        <dbReference type="SAM" id="Coils"/>
    </source>
</evidence>
<gene>
    <name evidence="2" type="ORF">SAMN04488008_102593</name>
</gene>
<keyword evidence="1" id="KW-0175">Coiled coil</keyword>
<reference evidence="3" key="1">
    <citation type="submission" date="2016-10" db="EMBL/GenBank/DDBJ databases">
        <authorList>
            <person name="Varghese N."/>
            <person name="Submissions S."/>
        </authorList>
    </citation>
    <scope>NUCLEOTIDE SEQUENCE [LARGE SCALE GENOMIC DNA]</scope>
    <source>
        <strain evidence="3">DSM 16471</strain>
    </source>
</reference>